<sequence length="235" mass="26383">MGHVRKVPSKRQAVVDDDTKLNLLLALEENPITPARQLARDICLFEYNHNSVLSLGNHTELQTQIIAVLLQFNPAEPAAIKESQKDVSVETAFKTIHIAYKVGFNVPKSLRCNLNGTPSTPQKATPCRNLNSQDWDGNFRDLQDGLRRALSDTNSIPAHNKTSSISSVHLVDSHKYKGRFRLPKEPSFRKSHPPKKFFGQKITRQNDIPCSLQQGQNQRGGTRGVVWRSAWVVKA</sequence>
<dbReference type="Proteomes" id="UP001162162">
    <property type="component" value="Unassembled WGS sequence"/>
</dbReference>
<evidence type="ECO:0000313" key="2">
    <source>
        <dbReference type="Proteomes" id="UP001162162"/>
    </source>
</evidence>
<name>A0AAV8Z9C0_9CUCU</name>
<reference evidence="1" key="1">
    <citation type="journal article" date="2023" name="Insect Mol. Biol.">
        <title>Genome sequencing provides insights into the evolution of gene families encoding plant cell wall-degrading enzymes in longhorned beetles.</title>
        <authorList>
            <person name="Shin N.R."/>
            <person name="Okamura Y."/>
            <person name="Kirsch R."/>
            <person name="Pauchet Y."/>
        </authorList>
    </citation>
    <scope>NUCLEOTIDE SEQUENCE</scope>
    <source>
        <strain evidence="1">AMC_N1</strain>
    </source>
</reference>
<organism evidence="1 2">
    <name type="scientific">Aromia moschata</name>
    <dbReference type="NCBI Taxonomy" id="1265417"/>
    <lineage>
        <taxon>Eukaryota</taxon>
        <taxon>Metazoa</taxon>
        <taxon>Ecdysozoa</taxon>
        <taxon>Arthropoda</taxon>
        <taxon>Hexapoda</taxon>
        <taxon>Insecta</taxon>
        <taxon>Pterygota</taxon>
        <taxon>Neoptera</taxon>
        <taxon>Endopterygota</taxon>
        <taxon>Coleoptera</taxon>
        <taxon>Polyphaga</taxon>
        <taxon>Cucujiformia</taxon>
        <taxon>Chrysomeloidea</taxon>
        <taxon>Cerambycidae</taxon>
        <taxon>Cerambycinae</taxon>
        <taxon>Callichromatini</taxon>
        <taxon>Aromia</taxon>
    </lineage>
</organism>
<protein>
    <submittedName>
        <fullName evidence="1">Uncharacterized protein</fullName>
    </submittedName>
</protein>
<evidence type="ECO:0000313" key="1">
    <source>
        <dbReference type="EMBL" id="KAJ8959875.1"/>
    </source>
</evidence>
<gene>
    <name evidence="1" type="ORF">NQ318_011610</name>
</gene>
<proteinExistence type="predicted"/>
<comment type="caution">
    <text evidence="1">The sequence shown here is derived from an EMBL/GenBank/DDBJ whole genome shotgun (WGS) entry which is preliminary data.</text>
</comment>
<accession>A0AAV8Z9C0</accession>
<dbReference type="AlphaFoldDB" id="A0AAV8Z9C0"/>
<dbReference type="EMBL" id="JAPWTK010000011">
    <property type="protein sequence ID" value="KAJ8959875.1"/>
    <property type="molecule type" value="Genomic_DNA"/>
</dbReference>
<keyword evidence="2" id="KW-1185">Reference proteome</keyword>